<comment type="caution">
    <text evidence="1">The sequence shown here is derived from an EMBL/GenBank/DDBJ whole genome shotgun (WGS) entry which is preliminary data.</text>
</comment>
<reference evidence="2" key="1">
    <citation type="journal article" date="2019" name="Int. J. Syst. Evol. Microbiol.">
        <title>The Global Catalogue of Microorganisms (GCM) 10K type strain sequencing project: providing services to taxonomists for standard genome sequencing and annotation.</title>
        <authorList>
            <consortium name="The Broad Institute Genomics Platform"/>
            <consortium name="The Broad Institute Genome Sequencing Center for Infectious Disease"/>
            <person name="Wu L."/>
            <person name="Ma J."/>
        </authorList>
    </citation>
    <scope>NUCLEOTIDE SEQUENCE [LARGE SCALE GENOMIC DNA]</scope>
    <source>
        <strain evidence="2">CCM 7224</strain>
    </source>
</reference>
<keyword evidence="2" id="KW-1185">Reference proteome</keyword>
<dbReference type="RefSeq" id="WP_344380593.1">
    <property type="nucleotide sequence ID" value="NZ_BAAASQ010000049.1"/>
</dbReference>
<accession>A0ABV9UTZ3</accession>
<sequence length="164" mass="17725">MSTATDAAQREAVAAWLADSLNRPGDARRQWADGHIALLALGRRFSAVRMADELVYAVAVGHGAIATAVLRECLRGPVIHDPHNRRFYALVPCSPPNYSLGRYATYLGLGNYIGVPRVGDDEPNSYRTSYWAVPMSAPGALCDPIRLNAMIEVGTTALDSQPES</sequence>
<evidence type="ECO:0000313" key="1">
    <source>
        <dbReference type="EMBL" id="MFC4959739.1"/>
    </source>
</evidence>
<name>A0ABV9UTZ3_9ACTN</name>
<dbReference type="EMBL" id="JBHSIZ010000035">
    <property type="protein sequence ID" value="MFC4959739.1"/>
    <property type="molecule type" value="Genomic_DNA"/>
</dbReference>
<gene>
    <name evidence="1" type="ORF">ACFPFX_25960</name>
</gene>
<protein>
    <submittedName>
        <fullName evidence="1">Uncharacterized protein</fullName>
    </submittedName>
</protein>
<proteinExistence type="predicted"/>
<evidence type="ECO:0000313" key="2">
    <source>
        <dbReference type="Proteomes" id="UP001595834"/>
    </source>
</evidence>
<dbReference type="Proteomes" id="UP001595834">
    <property type="component" value="Unassembled WGS sequence"/>
</dbReference>
<organism evidence="1 2">
    <name type="scientific">Streptomyces mauvecolor</name>
    <dbReference type="NCBI Taxonomy" id="58345"/>
    <lineage>
        <taxon>Bacteria</taxon>
        <taxon>Bacillati</taxon>
        <taxon>Actinomycetota</taxon>
        <taxon>Actinomycetes</taxon>
        <taxon>Kitasatosporales</taxon>
        <taxon>Streptomycetaceae</taxon>
        <taxon>Streptomyces</taxon>
    </lineage>
</organism>